<evidence type="ECO:0000313" key="10">
    <source>
        <dbReference type="Proteomes" id="UP000188268"/>
    </source>
</evidence>
<evidence type="ECO:0000256" key="7">
    <source>
        <dbReference type="SAM" id="SignalP"/>
    </source>
</evidence>
<dbReference type="GO" id="GO:0006032">
    <property type="term" value="P:chitin catabolic process"/>
    <property type="evidence" value="ECO:0007669"/>
    <property type="project" value="TreeGrafter"/>
</dbReference>
<evidence type="ECO:0000256" key="1">
    <source>
        <dbReference type="ARBA" id="ARBA00008682"/>
    </source>
</evidence>
<evidence type="ECO:0000313" key="9">
    <source>
        <dbReference type="EMBL" id="OMO61785.1"/>
    </source>
</evidence>
<evidence type="ECO:0000259" key="8">
    <source>
        <dbReference type="PROSITE" id="PS51910"/>
    </source>
</evidence>
<evidence type="ECO:0000256" key="4">
    <source>
        <dbReference type="ARBA" id="ARBA00023180"/>
    </source>
</evidence>
<dbReference type="InterPro" id="IPR001579">
    <property type="entry name" value="Glyco_hydro_18_chit_AS"/>
</dbReference>
<dbReference type="InterPro" id="IPR001223">
    <property type="entry name" value="Glyco_hydro18_cat"/>
</dbReference>
<keyword evidence="2 7" id="KW-0732">Signal</keyword>
<dbReference type="SUPFAM" id="SSF51445">
    <property type="entry name" value="(Trans)glycosidases"/>
    <property type="match status" value="1"/>
</dbReference>
<keyword evidence="3 6" id="KW-0378">Hydrolase</keyword>
<dbReference type="PROSITE" id="PS51910">
    <property type="entry name" value="GH18_2"/>
    <property type="match status" value="1"/>
</dbReference>
<protein>
    <recommendedName>
        <fullName evidence="8">GH18 domain-containing protein</fullName>
    </recommendedName>
</protein>
<dbReference type="Gramene" id="OMO61785">
    <property type="protein sequence ID" value="OMO61785"/>
    <property type="gene ID" value="CCACVL1_23245"/>
</dbReference>
<dbReference type="Proteomes" id="UP000188268">
    <property type="component" value="Unassembled WGS sequence"/>
</dbReference>
<dbReference type="STRING" id="210143.A0A1R3GUJ7"/>
<dbReference type="InterPro" id="IPR011583">
    <property type="entry name" value="Chitinase_II/V-like_cat"/>
</dbReference>
<evidence type="ECO:0000256" key="2">
    <source>
        <dbReference type="ARBA" id="ARBA00022729"/>
    </source>
</evidence>
<dbReference type="PANTHER" id="PTHR11177">
    <property type="entry name" value="CHITINASE"/>
    <property type="match status" value="1"/>
</dbReference>
<accession>A0A1R3GUJ7</accession>
<comment type="similarity">
    <text evidence="1">Belongs to the glycosyl hydrolase 18 family. Chitinase class V subfamily.</text>
</comment>
<gene>
    <name evidence="9" type="ORF">CCACVL1_23245</name>
</gene>
<evidence type="ECO:0000256" key="6">
    <source>
        <dbReference type="RuleBase" id="RU000489"/>
    </source>
</evidence>
<dbReference type="GO" id="GO:0005975">
    <property type="term" value="P:carbohydrate metabolic process"/>
    <property type="evidence" value="ECO:0007669"/>
    <property type="project" value="InterPro"/>
</dbReference>
<keyword evidence="5 6" id="KW-0326">Glycosidase</keyword>
<name>A0A1R3GUJ7_COCAP</name>
<dbReference type="GO" id="GO:0008061">
    <property type="term" value="F:chitin binding"/>
    <property type="evidence" value="ECO:0007669"/>
    <property type="project" value="InterPro"/>
</dbReference>
<dbReference type="SUPFAM" id="SSF54556">
    <property type="entry name" value="Chitinase insertion domain"/>
    <property type="match status" value="1"/>
</dbReference>
<dbReference type="FunFam" id="3.10.50.10:FF:000003">
    <property type="entry name" value="Class V chitinase CHIT5b"/>
    <property type="match status" value="1"/>
</dbReference>
<proteinExistence type="inferred from homology"/>
<dbReference type="InterPro" id="IPR029070">
    <property type="entry name" value="Chitinase_insertion_sf"/>
</dbReference>
<keyword evidence="10" id="KW-1185">Reference proteome</keyword>
<dbReference type="AlphaFoldDB" id="A0A1R3GUJ7"/>
<dbReference type="OMA" id="WMGNFTA"/>
<dbReference type="InterPro" id="IPR017853">
    <property type="entry name" value="GH"/>
</dbReference>
<dbReference type="GO" id="GO:0005576">
    <property type="term" value="C:extracellular region"/>
    <property type="evidence" value="ECO:0007669"/>
    <property type="project" value="TreeGrafter"/>
</dbReference>
<dbReference type="CDD" id="cd02879">
    <property type="entry name" value="GH18_plant_chitinase_class_V"/>
    <property type="match status" value="1"/>
</dbReference>
<dbReference type="GO" id="GO:0004568">
    <property type="term" value="F:chitinase activity"/>
    <property type="evidence" value="ECO:0007669"/>
    <property type="project" value="TreeGrafter"/>
</dbReference>
<dbReference type="Pfam" id="PF00704">
    <property type="entry name" value="Glyco_hydro_18"/>
    <property type="match status" value="1"/>
</dbReference>
<dbReference type="Gene3D" id="3.20.20.80">
    <property type="entry name" value="Glycosidases"/>
    <property type="match status" value="1"/>
</dbReference>
<dbReference type="Gene3D" id="3.10.50.10">
    <property type="match status" value="1"/>
</dbReference>
<dbReference type="EMBL" id="AWWV01013392">
    <property type="protein sequence ID" value="OMO61785.1"/>
    <property type="molecule type" value="Genomic_DNA"/>
</dbReference>
<evidence type="ECO:0000256" key="3">
    <source>
        <dbReference type="ARBA" id="ARBA00022801"/>
    </source>
</evidence>
<sequence length="503" mass="55891">MAKRKVAPFFLAIVLILGAKIPYSSASFPTLLTHDHRQNSRRTNLIGWRAPSPPSSDEGIKGGYWPSWLAYSFPPSSIPTSYFTHVFYAFVGIDASTYNLTITQPDDEWMGNFTATLHSKKPPAKSMLSIGGANSGSGTFSTMISDPKNRATFIKSSIATARKYGFDGMDIDWEFPGNQNDMSNLALLFKEWRLGAESEAKNSGKPRLLISAAVYFASTVLLDQPPETYPGETIGKYADFINPMCFDYHGSWDLSVTGEHALLFDKSSNISTSYGILSWIKIGVPPNKLVMGMPLYGRSWELKDPKKHGIGAPAKGVGPGNDGYGVMFYDHIVEFNAQHHTHQVYDETTVSEYSYSGTDWIGYDGPTSVKKKVEWAKANHLGGYFFWALGYDSNWTLSAIASSYGNLLCRKYMSVTARAEVIAYPEVIDQARHSLTQIYKFMGIAPEASVSAHSIYKAALYLGRQQITRARFYFNLAEEGASQLDKASRWPVCSFVSKNPRYD</sequence>
<dbReference type="InterPro" id="IPR050314">
    <property type="entry name" value="Glycosyl_Hydrlase_18"/>
</dbReference>
<dbReference type="PANTHER" id="PTHR11177:SF368">
    <property type="entry name" value="GH18 DOMAIN-CONTAINING PROTEIN"/>
    <property type="match status" value="1"/>
</dbReference>
<organism evidence="9 10">
    <name type="scientific">Corchorus capsularis</name>
    <name type="common">Jute</name>
    <dbReference type="NCBI Taxonomy" id="210143"/>
    <lineage>
        <taxon>Eukaryota</taxon>
        <taxon>Viridiplantae</taxon>
        <taxon>Streptophyta</taxon>
        <taxon>Embryophyta</taxon>
        <taxon>Tracheophyta</taxon>
        <taxon>Spermatophyta</taxon>
        <taxon>Magnoliopsida</taxon>
        <taxon>eudicotyledons</taxon>
        <taxon>Gunneridae</taxon>
        <taxon>Pentapetalae</taxon>
        <taxon>rosids</taxon>
        <taxon>malvids</taxon>
        <taxon>Malvales</taxon>
        <taxon>Malvaceae</taxon>
        <taxon>Grewioideae</taxon>
        <taxon>Apeibeae</taxon>
        <taxon>Corchorus</taxon>
    </lineage>
</organism>
<feature type="signal peptide" evidence="7">
    <location>
        <begin position="1"/>
        <end position="26"/>
    </location>
</feature>
<feature type="domain" description="GH18" evidence="8">
    <location>
        <begin position="59"/>
        <end position="407"/>
    </location>
</feature>
<dbReference type="OrthoDB" id="76388at2759"/>
<comment type="caution">
    <text evidence="9">The sequence shown here is derived from an EMBL/GenBank/DDBJ whole genome shotgun (WGS) entry which is preliminary data.</text>
</comment>
<feature type="chain" id="PRO_5012639014" description="GH18 domain-containing protein" evidence="7">
    <location>
        <begin position="27"/>
        <end position="503"/>
    </location>
</feature>
<evidence type="ECO:0000256" key="5">
    <source>
        <dbReference type="ARBA" id="ARBA00023295"/>
    </source>
</evidence>
<reference evidence="9 10" key="1">
    <citation type="submission" date="2013-09" db="EMBL/GenBank/DDBJ databases">
        <title>Corchorus capsularis genome sequencing.</title>
        <authorList>
            <person name="Alam M."/>
            <person name="Haque M.S."/>
            <person name="Islam M.S."/>
            <person name="Emdad E.M."/>
            <person name="Islam M.M."/>
            <person name="Ahmed B."/>
            <person name="Halim A."/>
            <person name="Hossen Q.M.M."/>
            <person name="Hossain M.Z."/>
            <person name="Ahmed R."/>
            <person name="Khan M.M."/>
            <person name="Islam R."/>
            <person name="Rashid M.M."/>
            <person name="Khan S.A."/>
            <person name="Rahman M.S."/>
            <person name="Alam M."/>
        </authorList>
    </citation>
    <scope>NUCLEOTIDE SEQUENCE [LARGE SCALE GENOMIC DNA]</scope>
    <source>
        <strain evidence="10">cv. CVL-1</strain>
        <tissue evidence="9">Whole seedling</tissue>
    </source>
</reference>
<dbReference type="SMART" id="SM00636">
    <property type="entry name" value="Glyco_18"/>
    <property type="match status" value="1"/>
</dbReference>
<dbReference type="PROSITE" id="PS01095">
    <property type="entry name" value="GH18_1"/>
    <property type="match status" value="1"/>
</dbReference>
<keyword evidence="4" id="KW-0325">Glycoprotein</keyword>